<organism evidence="3 4">
    <name type="scientific">Aedes aegypti</name>
    <name type="common">Yellowfever mosquito</name>
    <name type="synonym">Culex aegypti</name>
    <dbReference type="NCBI Taxonomy" id="7159"/>
    <lineage>
        <taxon>Eukaryota</taxon>
        <taxon>Metazoa</taxon>
        <taxon>Ecdysozoa</taxon>
        <taxon>Arthropoda</taxon>
        <taxon>Hexapoda</taxon>
        <taxon>Insecta</taxon>
        <taxon>Pterygota</taxon>
        <taxon>Neoptera</taxon>
        <taxon>Endopterygota</taxon>
        <taxon>Diptera</taxon>
        <taxon>Nematocera</taxon>
        <taxon>Culicoidea</taxon>
        <taxon>Culicidae</taxon>
        <taxon>Culicinae</taxon>
        <taxon>Aedini</taxon>
        <taxon>Aedes</taxon>
        <taxon>Stegomyia</taxon>
    </lineage>
</organism>
<evidence type="ECO:0000256" key="1">
    <source>
        <dbReference type="SAM" id="Coils"/>
    </source>
</evidence>
<name>A0A6I8TZI7_AEDAE</name>
<feature type="region of interest" description="Disordered" evidence="2">
    <location>
        <begin position="211"/>
        <end position="245"/>
    </location>
</feature>
<keyword evidence="4" id="KW-1185">Reference proteome</keyword>
<evidence type="ECO:0000256" key="2">
    <source>
        <dbReference type="SAM" id="MobiDB-lite"/>
    </source>
</evidence>
<feature type="coiled-coil region" evidence="1">
    <location>
        <begin position="115"/>
        <end position="156"/>
    </location>
</feature>
<dbReference type="EnsemblMetazoa" id="AAEL021580-RA">
    <property type="protein sequence ID" value="AAEL021580-PA"/>
    <property type="gene ID" value="AAEL021580"/>
</dbReference>
<reference evidence="3" key="2">
    <citation type="submission" date="2020-05" db="UniProtKB">
        <authorList>
            <consortium name="EnsemblMetazoa"/>
        </authorList>
    </citation>
    <scope>IDENTIFICATION</scope>
    <source>
        <strain evidence="3">LVP_AGWG</strain>
    </source>
</reference>
<keyword evidence="1" id="KW-0175">Coiled coil</keyword>
<accession>A0A6I8TZI7</accession>
<dbReference type="OrthoDB" id="7758426at2759"/>
<dbReference type="AlphaFoldDB" id="A0A6I8TZI7"/>
<feature type="compositionally biased region" description="Basic and acidic residues" evidence="2">
    <location>
        <begin position="228"/>
        <end position="245"/>
    </location>
</feature>
<evidence type="ECO:0000313" key="4">
    <source>
        <dbReference type="Proteomes" id="UP000008820"/>
    </source>
</evidence>
<sequence>MKTEPPMANMVLIPSYNFDHCSDIEDAEMRDLSMQVTRTYSRKKSIEELLEEWETAPGTVPAASVAETFPVASVGGVMDTSIRIVHMEPLHSQNNGSCGSSADVIIMDPRAGCSCGNKNDEVEKYKALAQTLQKEKDALMLKNAELEARNANLQDSLTSKLLPTPEVPFQEEEGFLDSATMLQLSNEAGSKDYLFVKFLMMRLFPEGLVGRTVTGRTSNNPSGRPKKKYDGFHQDENVPRPARDTAKVPLDPVKVKWIKRRLYERRKFLRDDNVAIQLKYKSATRLMTRIIANASR</sequence>
<reference evidence="3 4" key="1">
    <citation type="submission" date="2017-06" db="EMBL/GenBank/DDBJ databases">
        <title>Aedes aegypti genome working group (AGWG) sequencing and assembly.</title>
        <authorList>
            <consortium name="Aedes aegypti Genome Working Group (AGWG)"/>
            <person name="Matthews B.J."/>
        </authorList>
    </citation>
    <scope>NUCLEOTIDE SEQUENCE [LARGE SCALE GENOMIC DNA]</scope>
    <source>
        <strain evidence="3 4">LVP_AGWG</strain>
    </source>
</reference>
<dbReference type="Proteomes" id="UP000008820">
    <property type="component" value="Chromosome 2"/>
</dbReference>
<dbReference type="InParanoid" id="A0A6I8TZI7"/>
<evidence type="ECO:0000313" key="3">
    <source>
        <dbReference type="EnsemblMetazoa" id="AAEL021580-PA"/>
    </source>
</evidence>
<gene>
    <name evidence="3" type="primary">110676875</name>
</gene>
<proteinExistence type="predicted"/>
<protein>
    <submittedName>
        <fullName evidence="3">Uncharacterized protein</fullName>
    </submittedName>
</protein>